<reference evidence="1 2" key="1">
    <citation type="submission" date="2015-12" db="EMBL/GenBank/DDBJ databases">
        <title>Genome sequence of Aneurinibacillus soli.</title>
        <authorList>
            <person name="Lee J.S."/>
            <person name="Lee K.C."/>
            <person name="Kim K.K."/>
            <person name="Lee B.W."/>
        </authorList>
    </citation>
    <scope>NUCLEOTIDE SEQUENCE [LARGE SCALE GENOMIC DNA]</scope>
    <source>
        <strain evidence="1 2">CB4</strain>
    </source>
</reference>
<dbReference type="OrthoDB" id="7869153at2"/>
<proteinExistence type="predicted"/>
<evidence type="ECO:0000313" key="1">
    <source>
        <dbReference type="EMBL" id="BAU29548.1"/>
    </source>
</evidence>
<protein>
    <submittedName>
        <fullName evidence="1">Endospore coat-associated protein YheD</fullName>
    </submittedName>
</protein>
<accession>A0A0U5BF01</accession>
<dbReference type="SUPFAM" id="SSF56059">
    <property type="entry name" value="Glutathione synthetase ATP-binding domain-like"/>
    <property type="match status" value="1"/>
</dbReference>
<dbReference type="AlphaFoldDB" id="A0A0U5BF01"/>
<name>A0A0U5BF01_9BACL</name>
<organism evidence="1 2">
    <name type="scientific">Aneurinibacillus soli</name>
    <dbReference type="NCBI Taxonomy" id="1500254"/>
    <lineage>
        <taxon>Bacteria</taxon>
        <taxon>Bacillati</taxon>
        <taxon>Bacillota</taxon>
        <taxon>Bacilli</taxon>
        <taxon>Bacillales</taxon>
        <taxon>Paenibacillaceae</taxon>
        <taxon>Aneurinibacillus group</taxon>
        <taxon>Aneurinibacillus</taxon>
    </lineage>
</organism>
<evidence type="ECO:0000313" key="2">
    <source>
        <dbReference type="Proteomes" id="UP000217696"/>
    </source>
</evidence>
<keyword evidence="2" id="KW-1185">Reference proteome</keyword>
<dbReference type="Proteomes" id="UP000217696">
    <property type="component" value="Chromosome"/>
</dbReference>
<dbReference type="InterPro" id="IPR026838">
    <property type="entry name" value="YheC/D"/>
</dbReference>
<dbReference type="Pfam" id="PF14398">
    <property type="entry name" value="ATPgrasp_YheCD"/>
    <property type="match status" value="1"/>
</dbReference>
<gene>
    <name evidence="1" type="primary">yheD_8</name>
    <name evidence="1" type="ORF">CB4_03748</name>
</gene>
<dbReference type="Gene3D" id="3.30.470.20">
    <property type="entry name" value="ATP-grasp fold, B domain"/>
    <property type="match status" value="1"/>
</dbReference>
<dbReference type="EMBL" id="AP017312">
    <property type="protein sequence ID" value="BAU29548.1"/>
    <property type="molecule type" value="Genomic_DNA"/>
</dbReference>
<dbReference type="KEGG" id="asoc:CB4_03748"/>
<dbReference type="RefSeq" id="WP_096467215.1">
    <property type="nucleotide sequence ID" value="NZ_AP017312.1"/>
</dbReference>
<sequence>MIPSSHPLIGILTHRHGSFLAGSSYCAQLTEVAARHKCALVVYSPTDIDEVHGTLHGFRYNMHTKKWGRVQTRAPDIVYDRFSYMKRDALRTYSAYRSKSRMRYLNNRFAHKWNAHRHFSRHPELARHLPVTVPLASGALGKLSRRFPLLYAKPVNGSGGKGILRIRRRQQLFEMVGRSGKEGVIRHTSHSLEAAERYVLTWAQQQKQTFVLQQGLSLSLIPGMICDSRVLVQKDVCGQWSITGMVGKQSPDRLVTSNLQSGGKATSMLTLLTRRFSDEKAKAIMQSMQHLSLLLASHIESRFGNFLEFGIDLGIDTEGYIWIIEVNPKPNRELFRLAGQHDTYKRAIEAPILYALSVLELEKPE</sequence>